<organism evidence="1 2">
    <name type="scientific">Methylomonas subterranea</name>
    <dbReference type="NCBI Taxonomy" id="2952225"/>
    <lineage>
        <taxon>Bacteria</taxon>
        <taxon>Pseudomonadati</taxon>
        <taxon>Pseudomonadota</taxon>
        <taxon>Gammaproteobacteria</taxon>
        <taxon>Methylococcales</taxon>
        <taxon>Methylococcaceae</taxon>
        <taxon>Methylomonas</taxon>
    </lineage>
</organism>
<name>A0ABT1TII2_9GAMM</name>
<dbReference type="RefSeq" id="WP_256603210.1">
    <property type="nucleotide sequence ID" value="NZ_JANIBJ010000027.1"/>
</dbReference>
<dbReference type="EMBL" id="JANIBJ010000027">
    <property type="protein sequence ID" value="MCQ8105277.1"/>
    <property type="molecule type" value="Genomic_DNA"/>
</dbReference>
<evidence type="ECO:0000313" key="2">
    <source>
        <dbReference type="Proteomes" id="UP001524499"/>
    </source>
</evidence>
<keyword evidence="2" id="KW-1185">Reference proteome</keyword>
<reference evidence="1 2" key="1">
    <citation type="submission" date="2022-07" db="EMBL/GenBank/DDBJ databases">
        <title>Methylomonas rivi sp. nov., Methylomonas rosea sp. nov., Methylomonas aureus sp. nov. and Methylomonas subterranea sp. nov., four novel methanotrophs isolated from a freshwater creek and the deep terrestrial subsurface.</title>
        <authorList>
            <person name="Abin C."/>
            <person name="Sankaranarayanan K."/>
            <person name="Garner C."/>
            <person name="Sindelar R."/>
            <person name="Kotary K."/>
            <person name="Garner R."/>
            <person name="Barclay S."/>
            <person name="Lawson P."/>
            <person name="Krumholz L."/>
        </authorList>
    </citation>
    <scope>NUCLEOTIDE SEQUENCE [LARGE SCALE GENOMIC DNA]</scope>
    <source>
        <strain evidence="1 2">SURF-2</strain>
    </source>
</reference>
<protein>
    <submittedName>
        <fullName evidence="1">Uncharacterized protein</fullName>
    </submittedName>
</protein>
<gene>
    <name evidence="1" type="ORF">NP590_14270</name>
</gene>
<evidence type="ECO:0000313" key="1">
    <source>
        <dbReference type="EMBL" id="MCQ8105277.1"/>
    </source>
</evidence>
<dbReference type="Proteomes" id="UP001524499">
    <property type="component" value="Unassembled WGS sequence"/>
</dbReference>
<proteinExistence type="predicted"/>
<sequence>MTIQISSMIPDRALDESALFKAITKVAIDLAGLATQAVQKKLPILNVVFMLPSRQEKADFEGLRLHSFDQSDQTLRIEAAVPEKMLDSRHAERYVLAILADAIDAAAEFFNEQRILFDAPAHFALVEVLAPKQQQAIH</sequence>
<comment type="caution">
    <text evidence="1">The sequence shown here is derived from an EMBL/GenBank/DDBJ whole genome shotgun (WGS) entry which is preliminary data.</text>
</comment>
<accession>A0ABT1TII2</accession>